<sequence length="585" mass="64373">MDGGDESSNWEMLGSILIAEVNSDEYFTCLGPSVVIASIVTVVSRTEPSAQSYSHLTEFNLIGRSANTAIELRASNPNVASFAVAEAAAPDRRRGPGLLGRFERAPASVLTLIIAAADSHFPTGRRARLRLPTLSADVARLSCWSCLSSLLSERKKTNNTIFAAYTFKVRYFTRIKGTLMRSLRCPSVPPSGWRPGRLNFAADRLAPIMLGFTEGGGVPSVSSLDVSSDPMLGMMASSHCGGAAVERREARRRGAHVRVQGGLRHRLLQVSAGRPPAARDRSAISISSFRGVPNLTLIYGSRNWVWQKKNESGINALVMRSLRNTCGVSLKDRCRKLESGVYSPTHELCRSQLPANDPLRRFSAPRSFLPLPRVSISRYCDAFVTNFTAAEFRPKAQMKYEYSAERTNNSFACVRRVMINSNSHRLRPEDQTGKIVYFGQGLRAGECGVHIRGVEANMNGVLSCILPPQTGSIELTGHMNLTVARECLPQILLSYCPVNFYDSYLKIRFPRMALLSSSGGRVSLNDHRFESPTPGARVIRLTCHVPLYRKVCPCRSSEDDEIVLDLVLTNDASLTTEKTRPIRGS</sequence>
<evidence type="ECO:0000313" key="1">
    <source>
        <dbReference type="EMBL" id="GBP78172.1"/>
    </source>
</evidence>
<gene>
    <name evidence="1" type="ORF">EVAR_99208_1</name>
</gene>
<dbReference type="Proteomes" id="UP000299102">
    <property type="component" value="Unassembled WGS sequence"/>
</dbReference>
<comment type="caution">
    <text evidence="1">The sequence shown here is derived from an EMBL/GenBank/DDBJ whole genome shotgun (WGS) entry which is preliminary data.</text>
</comment>
<name>A0A4C1YTF3_EUMVA</name>
<protein>
    <submittedName>
        <fullName evidence="1">Uncharacterized protein</fullName>
    </submittedName>
</protein>
<proteinExistence type="predicted"/>
<organism evidence="1 2">
    <name type="scientific">Eumeta variegata</name>
    <name type="common">Bagworm moth</name>
    <name type="synonym">Eumeta japonica</name>
    <dbReference type="NCBI Taxonomy" id="151549"/>
    <lineage>
        <taxon>Eukaryota</taxon>
        <taxon>Metazoa</taxon>
        <taxon>Ecdysozoa</taxon>
        <taxon>Arthropoda</taxon>
        <taxon>Hexapoda</taxon>
        <taxon>Insecta</taxon>
        <taxon>Pterygota</taxon>
        <taxon>Neoptera</taxon>
        <taxon>Endopterygota</taxon>
        <taxon>Lepidoptera</taxon>
        <taxon>Glossata</taxon>
        <taxon>Ditrysia</taxon>
        <taxon>Tineoidea</taxon>
        <taxon>Psychidae</taxon>
        <taxon>Oiketicinae</taxon>
        <taxon>Eumeta</taxon>
    </lineage>
</organism>
<keyword evidence="2" id="KW-1185">Reference proteome</keyword>
<accession>A0A4C1YTF3</accession>
<dbReference type="OrthoDB" id="6345017at2759"/>
<dbReference type="EMBL" id="BGZK01001359">
    <property type="protein sequence ID" value="GBP78172.1"/>
    <property type="molecule type" value="Genomic_DNA"/>
</dbReference>
<reference evidence="1 2" key="1">
    <citation type="journal article" date="2019" name="Commun. Biol.">
        <title>The bagworm genome reveals a unique fibroin gene that provides high tensile strength.</title>
        <authorList>
            <person name="Kono N."/>
            <person name="Nakamura H."/>
            <person name="Ohtoshi R."/>
            <person name="Tomita M."/>
            <person name="Numata K."/>
            <person name="Arakawa K."/>
        </authorList>
    </citation>
    <scope>NUCLEOTIDE SEQUENCE [LARGE SCALE GENOMIC DNA]</scope>
</reference>
<dbReference type="AlphaFoldDB" id="A0A4C1YTF3"/>
<evidence type="ECO:0000313" key="2">
    <source>
        <dbReference type="Proteomes" id="UP000299102"/>
    </source>
</evidence>